<keyword evidence="4 5" id="KW-0349">Heme</keyword>
<comment type="similarity">
    <text evidence="1 5">Belongs to the cytochrome P450 family.</text>
</comment>
<sequence length="538" mass="61980">MFCFLSVACPLYFRKLKTMHLNESWTIEQMKGWFSLFFFPSLVLFITILFLFKLMIRRTKNSKTKLNLPPSPPKLPIIGNLHQLGTLPHRSLRELSLKYGDMMMLQLGQRQHPTLVVSSAEVAMEIMKNHDLAFSNRPQNTAAKILLYNCTDVGFALYGENWRQKRKIIVLELLSMKRVQSFRHVREEEVATLVNKLREACRSGARDVDLSEMLISTSNNIVCKCALGRSYSGDGHNKVKELARETMVHLTAFTVRDYFPLFGWIDVLTGKIREYKATFKALDSLFDQAVEEHLKVGREGEGSQKKGFVDILLQLQEDNMLSFEFTNNDLKALLLDMFVGGTDTTASALEWAMSELVRNPSVMKKVQKEVRTVLGHKSKVEEDDVNQMPYLKCVVKETLRLHTPTPLLAPRETMSSVKLKGYDIPAKTMVYINAWAIQRKPEFWEKPEEFLPERFENSQVDFKGQEYFQFIPFGFGRRGCPGMNFGIASVEYVLASLLYWFDWKVPENDKADIDMREIFGLVVSKKVPLRLKPIAYSF</sequence>
<gene>
    <name evidence="7" type="ORF">RJT34_33239</name>
</gene>
<dbReference type="EMBL" id="JAYKXN010000008">
    <property type="protein sequence ID" value="KAK7265617.1"/>
    <property type="molecule type" value="Genomic_DNA"/>
</dbReference>
<evidence type="ECO:0000256" key="6">
    <source>
        <dbReference type="SAM" id="Phobius"/>
    </source>
</evidence>
<keyword evidence="3 4" id="KW-0408">Iron</keyword>
<proteinExistence type="inferred from homology"/>
<accession>A0AAN9EXV9</accession>
<dbReference type="PANTHER" id="PTHR47955">
    <property type="entry name" value="CYTOCHROME P450 FAMILY 71 PROTEIN"/>
    <property type="match status" value="1"/>
</dbReference>
<evidence type="ECO:0000256" key="1">
    <source>
        <dbReference type="ARBA" id="ARBA00010617"/>
    </source>
</evidence>
<keyword evidence="6" id="KW-1133">Transmembrane helix</keyword>
<keyword evidence="5" id="KW-0560">Oxidoreductase</keyword>
<keyword evidence="2 4" id="KW-0479">Metal-binding</keyword>
<protein>
    <recommendedName>
        <fullName evidence="9">Cytochrome P450 71A1</fullName>
    </recommendedName>
</protein>
<dbReference type="PRINTS" id="PR00385">
    <property type="entry name" value="P450"/>
</dbReference>
<evidence type="ECO:0000313" key="8">
    <source>
        <dbReference type="Proteomes" id="UP001359559"/>
    </source>
</evidence>
<keyword evidence="8" id="KW-1185">Reference proteome</keyword>
<dbReference type="PANTHER" id="PTHR47955:SF15">
    <property type="entry name" value="CYTOCHROME P450 71A2-LIKE"/>
    <property type="match status" value="1"/>
</dbReference>
<dbReference type="SUPFAM" id="SSF48264">
    <property type="entry name" value="Cytochrome P450"/>
    <property type="match status" value="1"/>
</dbReference>
<evidence type="ECO:0000313" key="7">
    <source>
        <dbReference type="EMBL" id="KAK7265617.1"/>
    </source>
</evidence>
<dbReference type="FunFam" id="1.10.630.10:FF:000011">
    <property type="entry name" value="Cytochrome P450 83B1"/>
    <property type="match status" value="1"/>
</dbReference>
<keyword evidence="6" id="KW-0812">Transmembrane</keyword>
<comment type="caution">
    <text evidence="7">The sequence shown here is derived from an EMBL/GenBank/DDBJ whole genome shotgun (WGS) entry which is preliminary data.</text>
</comment>
<dbReference type="PROSITE" id="PS00086">
    <property type="entry name" value="CYTOCHROME_P450"/>
    <property type="match status" value="1"/>
</dbReference>
<dbReference type="AlphaFoldDB" id="A0AAN9EXV9"/>
<keyword evidence="5" id="KW-0503">Monooxygenase</keyword>
<evidence type="ECO:0000256" key="3">
    <source>
        <dbReference type="ARBA" id="ARBA00023004"/>
    </source>
</evidence>
<comment type="cofactor">
    <cofactor evidence="4">
        <name>heme</name>
        <dbReference type="ChEBI" id="CHEBI:30413"/>
    </cofactor>
</comment>
<dbReference type="Pfam" id="PF00067">
    <property type="entry name" value="p450"/>
    <property type="match status" value="1"/>
</dbReference>
<dbReference type="PRINTS" id="PR00463">
    <property type="entry name" value="EP450I"/>
</dbReference>
<organism evidence="7 8">
    <name type="scientific">Clitoria ternatea</name>
    <name type="common">Butterfly pea</name>
    <dbReference type="NCBI Taxonomy" id="43366"/>
    <lineage>
        <taxon>Eukaryota</taxon>
        <taxon>Viridiplantae</taxon>
        <taxon>Streptophyta</taxon>
        <taxon>Embryophyta</taxon>
        <taxon>Tracheophyta</taxon>
        <taxon>Spermatophyta</taxon>
        <taxon>Magnoliopsida</taxon>
        <taxon>eudicotyledons</taxon>
        <taxon>Gunneridae</taxon>
        <taxon>Pentapetalae</taxon>
        <taxon>rosids</taxon>
        <taxon>fabids</taxon>
        <taxon>Fabales</taxon>
        <taxon>Fabaceae</taxon>
        <taxon>Papilionoideae</taxon>
        <taxon>50 kb inversion clade</taxon>
        <taxon>NPAAA clade</taxon>
        <taxon>indigoferoid/millettioid clade</taxon>
        <taxon>Phaseoleae</taxon>
        <taxon>Clitoria</taxon>
    </lineage>
</organism>
<dbReference type="CDD" id="cd11072">
    <property type="entry name" value="CYP71-like"/>
    <property type="match status" value="1"/>
</dbReference>
<dbReference type="GO" id="GO:0004497">
    <property type="term" value="F:monooxygenase activity"/>
    <property type="evidence" value="ECO:0007669"/>
    <property type="project" value="UniProtKB-KW"/>
</dbReference>
<dbReference type="InterPro" id="IPR036396">
    <property type="entry name" value="Cyt_P450_sf"/>
</dbReference>
<evidence type="ECO:0008006" key="9">
    <source>
        <dbReference type="Google" id="ProtNLM"/>
    </source>
</evidence>
<feature type="transmembrane region" description="Helical" evidence="6">
    <location>
        <begin position="37"/>
        <end position="56"/>
    </location>
</feature>
<dbReference type="Gene3D" id="1.10.630.10">
    <property type="entry name" value="Cytochrome P450"/>
    <property type="match status" value="1"/>
</dbReference>
<dbReference type="GO" id="GO:0016705">
    <property type="term" value="F:oxidoreductase activity, acting on paired donors, with incorporation or reduction of molecular oxygen"/>
    <property type="evidence" value="ECO:0007669"/>
    <property type="project" value="InterPro"/>
</dbReference>
<dbReference type="InterPro" id="IPR017972">
    <property type="entry name" value="Cyt_P450_CS"/>
</dbReference>
<dbReference type="InterPro" id="IPR002401">
    <property type="entry name" value="Cyt_P450_E_grp-I"/>
</dbReference>
<evidence type="ECO:0000256" key="5">
    <source>
        <dbReference type="RuleBase" id="RU000461"/>
    </source>
</evidence>
<reference evidence="7 8" key="1">
    <citation type="submission" date="2024-01" db="EMBL/GenBank/DDBJ databases">
        <title>The genomes of 5 underutilized Papilionoideae crops provide insights into root nodulation and disease resistance.</title>
        <authorList>
            <person name="Yuan L."/>
        </authorList>
    </citation>
    <scope>NUCLEOTIDE SEQUENCE [LARGE SCALE GENOMIC DNA]</scope>
    <source>
        <strain evidence="7">LY-2023</strain>
        <tissue evidence="7">Leaf</tissue>
    </source>
</reference>
<dbReference type="GO" id="GO:0020037">
    <property type="term" value="F:heme binding"/>
    <property type="evidence" value="ECO:0007669"/>
    <property type="project" value="InterPro"/>
</dbReference>
<feature type="binding site" description="axial binding residue" evidence="4">
    <location>
        <position position="480"/>
    </location>
    <ligand>
        <name>heme</name>
        <dbReference type="ChEBI" id="CHEBI:30413"/>
    </ligand>
    <ligandPart>
        <name>Fe</name>
        <dbReference type="ChEBI" id="CHEBI:18248"/>
    </ligandPart>
</feature>
<evidence type="ECO:0000256" key="4">
    <source>
        <dbReference type="PIRSR" id="PIRSR602401-1"/>
    </source>
</evidence>
<keyword evidence="6" id="KW-0472">Membrane</keyword>
<evidence type="ECO:0000256" key="2">
    <source>
        <dbReference type="ARBA" id="ARBA00022723"/>
    </source>
</evidence>
<name>A0AAN9EXV9_CLITE</name>
<dbReference type="Proteomes" id="UP001359559">
    <property type="component" value="Unassembled WGS sequence"/>
</dbReference>
<dbReference type="InterPro" id="IPR001128">
    <property type="entry name" value="Cyt_P450"/>
</dbReference>
<dbReference type="GO" id="GO:0005506">
    <property type="term" value="F:iron ion binding"/>
    <property type="evidence" value="ECO:0007669"/>
    <property type="project" value="InterPro"/>
</dbReference>